<evidence type="ECO:0000256" key="6">
    <source>
        <dbReference type="ARBA" id="ARBA00023157"/>
    </source>
</evidence>
<keyword evidence="5 8" id="KW-0472">Membrane</keyword>
<keyword evidence="6 7" id="KW-1015">Disulfide bond</keyword>
<gene>
    <name evidence="13" type="primary">LOC111086553</name>
</gene>
<dbReference type="CDD" id="cd07066">
    <property type="entry name" value="CRD_FZ"/>
    <property type="match status" value="1"/>
</dbReference>
<dbReference type="PANTHER" id="PTHR24250:SF27">
    <property type="entry name" value="ELASTASE 2 LIKE"/>
    <property type="match status" value="1"/>
</dbReference>
<evidence type="ECO:0000259" key="10">
    <source>
        <dbReference type="PROSITE" id="PS50038"/>
    </source>
</evidence>
<dbReference type="InterPro" id="IPR009003">
    <property type="entry name" value="Peptidase_S1_PA"/>
</dbReference>
<comment type="caution">
    <text evidence="7">Lacks conserved residue(s) required for the propagation of feature annotation.</text>
</comment>
<evidence type="ECO:0000256" key="5">
    <source>
        <dbReference type="ARBA" id="ARBA00023136"/>
    </source>
</evidence>
<dbReference type="SUPFAM" id="SSF50494">
    <property type="entry name" value="Trypsin-like serine proteases"/>
    <property type="match status" value="1"/>
</dbReference>
<name>A0ABM1SPE4_LIMPO</name>
<evidence type="ECO:0000313" key="12">
    <source>
        <dbReference type="Proteomes" id="UP000694941"/>
    </source>
</evidence>
<feature type="domain" description="SEA" evidence="9">
    <location>
        <begin position="85"/>
        <end position="207"/>
    </location>
</feature>
<dbReference type="Gene3D" id="2.40.10.10">
    <property type="entry name" value="Trypsin-like serine proteases"/>
    <property type="match status" value="2"/>
</dbReference>
<sequence>MLKSSKSTQCAQHDFSITTAYNNGFQRQDSIVSETSETQGIKFAKKECCNPTTCICVTLALLFITLGAATTIFYGLDYLNAERLNDRVFLGKFSVISGNSFTDRLSDTVSDDFETKSQLYKTKLEKLYNESVYSNEFLQAEVVELESDRKYNKVNVHFNLRMSRGNKQVDASDLYVILIKEITSSKLGVFQGLKIDQRSVQVQERISSDAKLADPWIPHQQYPGYLDGLRIAPATSPSTAMNQSHCEPIELEFCKNLSYNVTYYPNMVGHMNIHELQKDLTTYRQVIDFECYSLAQEFICQILQPGCQNDAVVSPCRNFCEEFWKSCKNLLPKIVYDKINCSTYPKYDGSGSCKPKPNCGINPTHTHPTNSFRSPQSKDVKHGDWPWHIMLMQNGKHVCDGTLVDHTWVITSSVCLKKYPNAYWTVKLGSGRLASVSPYDRVRLVTGVIKSPFEPEGVTLLKLHKPVNITDYASPVCLPNSNTNILPGDYCFTLGWDVRGNQLQQTMVKVQNPETCKFNSSSPILDQRPEYYNTQIICTEMVGDSLARICLMGKTMRGQPLLCQKNNKWLIVGIENGEVVCKGSNTARIFSKTSTQAQWIRHTIESLKTT</sequence>
<dbReference type="GeneID" id="111086553"/>
<dbReference type="SUPFAM" id="SSF63501">
    <property type="entry name" value="Frizzled cysteine-rich domain"/>
    <property type="match status" value="1"/>
</dbReference>
<evidence type="ECO:0000259" key="9">
    <source>
        <dbReference type="PROSITE" id="PS50024"/>
    </source>
</evidence>
<comment type="subcellular location">
    <subcellularLocation>
        <location evidence="1">Membrane</location>
        <topology evidence="1">Single-pass type II membrane protein</topology>
    </subcellularLocation>
</comment>
<reference evidence="13" key="1">
    <citation type="submission" date="2025-08" db="UniProtKB">
        <authorList>
            <consortium name="RefSeq"/>
        </authorList>
    </citation>
    <scope>IDENTIFICATION</scope>
    <source>
        <tissue evidence="13">Muscle</tissue>
    </source>
</reference>
<feature type="domain" description="Peptidase S1" evidence="11">
    <location>
        <begin position="372"/>
        <end position="605"/>
    </location>
</feature>
<keyword evidence="3" id="KW-0735">Signal-anchor</keyword>
<keyword evidence="2 8" id="KW-0812">Transmembrane</keyword>
<dbReference type="InterPro" id="IPR036790">
    <property type="entry name" value="Frizzled_dom_sf"/>
</dbReference>
<dbReference type="PROSITE" id="PS50024">
    <property type="entry name" value="SEA"/>
    <property type="match status" value="1"/>
</dbReference>
<organism evidence="12 13">
    <name type="scientific">Limulus polyphemus</name>
    <name type="common">Atlantic horseshoe crab</name>
    <dbReference type="NCBI Taxonomy" id="6850"/>
    <lineage>
        <taxon>Eukaryota</taxon>
        <taxon>Metazoa</taxon>
        <taxon>Ecdysozoa</taxon>
        <taxon>Arthropoda</taxon>
        <taxon>Chelicerata</taxon>
        <taxon>Merostomata</taxon>
        <taxon>Xiphosura</taxon>
        <taxon>Limulidae</taxon>
        <taxon>Limulus</taxon>
    </lineage>
</organism>
<dbReference type="PROSITE" id="PS50240">
    <property type="entry name" value="TRYPSIN_DOM"/>
    <property type="match status" value="1"/>
</dbReference>
<feature type="disulfide bond" evidence="7">
    <location>
        <begin position="246"/>
        <end position="307"/>
    </location>
</feature>
<dbReference type="Pfam" id="PF00089">
    <property type="entry name" value="Trypsin"/>
    <property type="match status" value="1"/>
</dbReference>
<proteinExistence type="predicted"/>
<evidence type="ECO:0000256" key="4">
    <source>
        <dbReference type="ARBA" id="ARBA00022989"/>
    </source>
</evidence>
<dbReference type="PROSITE" id="PS50038">
    <property type="entry name" value="FZ"/>
    <property type="match status" value="1"/>
</dbReference>
<feature type="transmembrane region" description="Helical" evidence="8">
    <location>
        <begin position="52"/>
        <end position="76"/>
    </location>
</feature>
<feature type="domain" description="FZ" evidence="10">
    <location>
        <begin position="241"/>
        <end position="359"/>
    </location>
</feature>
<evidence type="ECO:0000256" key="3">
    <source>
        <dbReference type="ARBA" id="ARBA00022968"/>
    </source>
</evidence>
<dbReference type="RefSeq" id="XP_022245500.1">
    <property type="nucleotide sequence ID" value="XM_022389792.1"/>
</dbReference>
<dbReference type="PANTHER" id="PTHR24250">
    <property type="entry name" value="CHYMOTRYPSIN-RELATED"/>
    <property type="match status" value="1"/>
</dbReference>
<dbReference type="InterPro" id="IPR020067">
    <property type="entry name" value="Frizzled_dom"/>
</dbReference>
<dbReference type="SUPFAM" id="SSF82671">
    <property type="entry name" value="SEA domain"/>
    <property type="match status" value="1"/>
</dbReference>
<dbReference type="Pfam" id="PF01390">
    <property type="entry name" value="SEA"/>
    <property type="match status" value="1"/>
</dbReference>
<dbReference type="SMART" id="SM00063">
    <property type="entry name" value="FRI"/>
    <property type="match status" value="1"/>
</dbReference>
<dbReference type="Gene3D" id="1.10.2000.10">
    <property type="entry name" value="Frizzled cysteine-rich domain"/>
    <property type="match status" value="1"/>
</dbReference>
<dbReference type="InterPro" id="IPR036364">
    <property type="entry name" value="SEA_dom_sf"/>
</dbReference>
<evidence type="ECO:0000313" key="13">
    <source>
        <dbReference type="RefSeq" id="XP_022245500.1"/>
    </source>
</evidence>
<dbReference type="InterPro" id="IPR000082">
    <property type="entry name" value="SEA_dom"/>
</dbReference>
<dbReference type="InterPro" id="IPR043504">
    <property type="entry name" value="Peptidase_S1_PA_chymotrypsin"/>
</dbReference>
<keyword evidence="12" id="KW-1185">Reference proteome</keyword>
<dbReference type="Pfam" id="PF01392">
    <property type="entry name" value="Fz"/>
    <property type="match status" value="1"/>
</dbReference>
<dbReference type="SMART" id="SM00020">
    <property type="entry name" value="Tryp_SPc"/>
    <property type="match status" value="1"/>
</dbReference>
<feature type="disulfide bond" evidence="7">
    <location>
        <begin position="254"/>
        <end position="300"/>
    </location>
</feature>
<evidence type="ECO:0000256" key="8">
    <source>
        <dbReference type="SAM" id="Phobius"/>
    </source>
</evidence>
<dbReference type="InterPro" id="IPR001254">
    <property type="entry name" value="Trypsin_dom"/>
</dbReference>
<evidence type="ECO:0000256" key="2">
    <source>
        <dbReference type="ARBA" id="ARBA00022692"/>
    </source>
</evidence>
<evidence type="ECO:0000259" key="11">
    <source>
        <dbReference type="PROSITE" id="PS50240"/>
    </source>
</evidence>
<evidence type="ECO:0000256" key="1">
    <source>
        <dbReference type="ARBA" id="ARBA00004606"/>
    </source>
</evidence>
<dbReference type="Gene3D" id="3.30.70.960">
    <property type="entry name" value="SEA domain"/>
    <property type="match status" value="1"/>
</dbReference>
<keyword evidence="4 8" id="KW-1133">Transmembrane helix</keyword>
<evidence type="ECO:0000256" key="7">
    <source>
        <dbReference type="PROSITE-ProRule" id="PRU00090"/>
    </source>
</evidence>
<accession>A0ABM1SPE4</accession>
<protein>
    <submittedName>
        <fullName evidence="13">Uncharacterized protein LOC111086553 isoform X1</fullName>
    </submittedName>
</protein>
<dbReference type="Proteomes" id="UP000694941">
    <property type="component" value="Unplaced"/>
</dbReference>